<dbReference type="Proteomes" id="UP000769766">
    <property type="component" value="Unassembled WGS sequence"/>
</dbReference>
<dbReference type="EMBL" id="JACPRF010000340">
    <property type="protein sequence ID" value="MBI2877427.1"/>
    <property type="molecule type" value="Genomic_DNA"/>
</dbReference>
<evidence type="ECO:0000313" key="1">
    <source>
        <dbReference type="EMBL" id="MBI2877427.1"/>
    </source>
</evidence>
<comment type="caution">
    <text evidence="1">The sequence shown here is derived from an EMBL/GenBank/DDBJ whole genome shotgun (WGS) entry which is preliminary data.</text>
</comment>
<dbReference type="Gene3D" id="1.10.150.720">
    <property type="entry name" value="Haloacid dehalogenase-like hydrolase"/>
    <property type="match status" value="1"/>
</dbReference>
<dbReference type="SFLD" id="SFLDG01129">
    <property type="entry name" value="C1.5:_HAD__Beta-PGM__Phosphata"/>
    <property type="match status" value="1"/>
</dbReference>
<dbReference type="SUPFAM" id="SSF56784">
    <property type="entry name" value="HAD-like"/>
    <property type="match status" value="1"/>
</dbReference>
<accession>A0A932CQB1</accession>
<dbReference type="NCBIfam" id="TIGR01549">
    <property type="entry name" value="HAD-SF-IA-v1"/>
    <property type="match status" value="1"/>
</dbReference>
<dbReference type="InterPro" id="IPR023214">
    <property type="entry name" value="HAD_sf"/>
</dbReference>
<dbReference type="InterPro" id="IPR051828">
    <property type="entry name" value="HAD-like_hydrolase_domain"/>
</dbReference>
<dbReference type="InterPro" id="IPR006439">
    <property type="entry name" value="HAD-SF_hydro_IA"/>
</dbReference>
<dbReference type="Gene3D" id="3.40.50.1000">
    <property type="entry name" value="HAD superfamily/HAD-like"/>
    <property type="match status" value="1"/>
</dbReference>
<proteinExistence type="predicted"/>
<dbReference type="InterPro" id="IPR036412">
    <property type="entry name" value="HAD-like_sf"/>
</dbReference>
<dbReference type="Pfam" id="PF00702">
    <property type="entry name" value="Hydrolase"/>
    <property type="match status" value="1"/>
</dbReference>
<protein>
    <submittedName>
        <fullName evidence="1">HAD-IA family hydrolase</fullName>
    </submittedName>
</protein>
<dbReference type="AlphaFoldDB" id="A0A932CQB1"/>
<reference evidence="1" key="1">
    <citation type="submission" date="2020-07" db="EMBL/GenBank/DDBJ databases">
        <title>Huge and variable diversity of episymbiotic CPR bacteria and DPANN archaea in groundwater ecosystems.</title>
        <authorList>
            <person name="He C.Y."/>
            <person name="Keren R."/>
            <person name="Whittaker M."/>
            <person name="Farag I.F."/>
            <person name="Doudna J."/>
            <person name="Cate J.H.D."/>
            <person name="Banfield J.F."/>
        </authorList>
    </citation>
    <scope>NUCLEOTIDE SEQUENCE</scope>
    <source>
        <strain evidence="1">NC_groundwater_672_Ag_B-0.1um_62_36</strain>
    </source>
</reference>
<dbReference type="SFLD" id="SFLDS00003">
    <property type="entry name" value="Haloacid_Dehalogenase"/>
    <property type="match status" value="1"/>
</dbReference>
<sequence>MRRYTTLTFDVGWTLAHPEPPFWEVFSSICGQLGSPFSPEEARQAIEEPWVKLARRPFLEDRPYHDSDEKFRESIWTISEGVFRRAGLAAAQMQAGFEQFYQIFYDSRCWRLYPEVPEVLERLRAAGYALVIISNAHTYMTQICQELDLTPRFDHVIISACEGIRKPDRRIFEKALSLTGARPEQALHVGDFYLEDVCGPLHLGMQSIRIDRQAKAFLPAMHQILFADDGSPLPHPVIYSLQDLVAYLE</sequence>
<keyword evidence="1" id="KW-0378">Hydrolase</keyword>
<name>A0A932CQB1_UNCTE</name>
<gene>
    <name evidence="1" type="ORF">HYY20_11145</name>
</gene>
<dbReference type="GO" id="GO:0016787">
    <property type="term" value="F:hydrolase activity"/>
    <property type="evidence" value="ECO:0007669"/>
    <property type="project" value="UniProtKB-KW"/>
</dbReference>
<dbReference type="PANTHER" id="PTHR46191">
    <property type="match status" value="1"/>
</dbReference>
<dbReference type="PANTHER" id="PTHR46191:SF2">
    <property type="entry name" value="HALOACID DEHALOGENASE-LIKE HYDROLASE DOMAIN-CONTAINING PROTEIN 3"/>
    <property type="match status" value="1"/>
</dbReference>
<evidence type="ECO:0000313" key="2">
    <source>
        <dbReference type="Proteomes" id="UP000769766"/>
    </source>
</evidence>
<organism evidence="1 2">
    <name type="scientific">Tectimicrobiota bacterium</name>
    <dbReference type="NCBI Taxonomy" id="2528274"/>
    <lineage>
        <taxon>Bacteria</taxon>
        <taxon>Pseudomonadati</taxon>
        <taxon>Nitrospinota/Tectimicrobiota group</taxon>
        <taxon>Candidatus Tectimicrobiota</taxon>
    </lineage>
</organism>
<dbReference type="InterPro" id="IPR044924">
    <property type="entry name" value="HAD-SF_hydro_IA_REG-2-like_cap"/>
</dbReference>